<sequence>MSLWRLSTSKMLFCVLRHMVFLESPVFLAVLCNWNATFYEKFYAFLFASFGNLDLRAAFPCKVDFAGQTKKKCRHK</sequence>
<dbReference type="EMBL" id="JAYWIO010000008">
    <property type="protein sequence ID" value="KAK7244941.1"/>
    <property type="molecule type" value="Genomic_DNA"/>
</dbReference>
<organism evidence="1 2">
    <name type="scientific">Crotalaria pallida</name>
    <name type="common">Smooth rattlebox</name>
    <name type="synonym">Crotalaria striata</name>
    <dbReference type="NCBI Taxonomy" id="3830"/>
    <lineage>
        <taxon>Eukaryota</taxon>
        <taxon>Viridiplantae</taxon>
        <taxon>Streptophyta</taxon>
        <taxon>Embryophyta</taxon>
        <taxon>Tracheophyta</taxon>
        <taxon>Spermatophyta</taxon>
        <taxon>Magnoliopsida</taxon>
        <taxon>eudicotyledons</taxon>
        <taxon>Gunneridae</taxon>
        <taxon>Pentapetalae</taxon>
        <taxon>rosids</taxon>
        <taxon>fabids</taxon>
        <taxon>Fabales</taxon>
        <taxon>Fabaceae</taxon>
        <taxon>Papilionoideae</taxon>
        <taxon>50 kb inversion clade</taxon>
        <taxon>genistoids sensu lato</taxon>
        <taxon>core genistoids</taxon>
        <taxon>Crotalarieae</taxon>
        <taxon>Crotalaria</taxon>
    </lineage>
</organism>
<gene>
    <name evidence="1" type="ORF">RIF29_39770</name>
</gene>
<accession>A0AAN9E2M3</accession>
<dbReference type="AlphaFoldDB" id="A0AAN9E2M3"/>
<proteinExistence type="predicted"/>
<evidence type="ECO:0000313" key="1">
    <source>
        <dbReference type="EMBL" id="KAK7244941.1"/>
    </source>
</evidence>
<comment type="caution">
    <text evidence="1">The sequence shown here is derived from an EMBL/GenBank/DDBJ whole genome shotgun (WGS) entry which is preliminary data.</text>
</comment>
<keyword evidence="2" id="KW-1185">Reference proteome</keyword>
<reference evidence="1 2" key="1">
    <citation type="submission" date="2024-01" db="EMBL/GenBank/DDBJ databases">
        <title>The genomes of 5 underutilized Papilionoideae crops provide insights into root nodulation and disease resistanc.</title>
        <authorList>
            <person name="Yuan L."/>
        </authorList>
    </citation>
    <scope>NUCLEOTIDE SEQUENCE [LARGE SCALE GENOMIC DNA]</scope>
    <source>
        <strain evidence="1">ZHUSHIDOU_FW_LH</strain>
        <tissue evidence="1">Leaf</tissue>
    </source>
</reference>
<name>A0AAN9E2M3_CROPI</name>
<dbReference type="Proteomes" id="UP001372338">
    <property type="component" value="Unassembled WGS sequence"/>
</dbReference>
<evidence type="ECO:0000313" key="2">
    <source>
        <dbReference type="Proteomes" id="UP001372338"/>
    </source>
</evidence>
<protein>
    <submittedName>
        <fullName evidence="1">Uncharacterized protein</fullName>
    </submittedName>
</protein>